<feature type="chain" id="PRO_5045386992" description="Lipoprotein" evidence="1">
    <location>
        <begin position="23"/>
        <end position="141"/>
    </location>
</feature>
<evidence type="ECO:0000313" key="3">
    <source>
        <dbReference type="Proteomes" id="UP001210978"/>
    </source>
</evidence>
<keyword evidence="1" id="KW-0732">Signal</keyword>
<proteinExistence type="predicted"/>
<evidence type="ECO:0008006" key="4">
    <source>
        <dbReference type="Google" id="ProtNLM"/>
    </source>
</evidence>
<sequence length="141" mass="16587">MKKTIIFSILTVFLFSFFSSCASVKENKQKDIFINQFVNNDGILNSLESFYNVKTITIYDENKLLVKQDKTFNISSKTVNIVILKPQNDKYLSIKNFIINKNLVCLTFLTSDREEGVVFYLKRKNNDDKWQISNMFKQQTR</sequence>
<feature type="signal peptide" evidence="1">
    <location>
        <begin position="1"/>
        <end position="22"/>
    </location>
</feature>
<name>A0ABY7QJT8_9FLAO</name>
<accession>A0ABY7QJT8</accession>
<dbReference type="Proteomes" id="UP001210978">
    <property type="component" value="Chromosome"/>
</dbReference>
<dbReference type="RefSeq" id="WP_271148275.1">
    <property type="nucleotide sequence ID" value="NZ_CP115859.1"/>
</dbReference>
<reference evidence="2 3" key="1">
    <citation type="submission" date="2023-01" db="EMBL/GenBank/DDBJ databases">
        <title>Complete genome of Chryseobacterium camelliae VAN22-5A.</title>
        <authorList>
            <person name="Zong G."/>
            <person name="Cao G."/>
        </authorList>
    </citation>
    <scope>NUCLEOTIDE SEQUENCE [LARGE SCALE GENOMIC DNA]</scope>
    <source>
        <strain evidence="2 3">VAN22-5A</strain>
    </source>
</reference>
<protein>
    <recommendedName>
        <fullName evidence="4">Lipoprotein</fullName>
    </recommendedName>
</protein>
<organism evidence="2 3">
    <name type="scientific">Chryseobacterium camelliae</name>
    <dbReference type="NCBI Taxonomy" id="1265445"/>
    <lineage>
        <taxon>Bacteria</taxon>
        <taxon>Pseudomonadati</taxon>
        <taxon>Bacteroidota</taxon>
        <taxon>Flavobacteriia</taxon>
        <taxon>Flavobacteriales</taxon>
        <taxon>Weeksellaceae</taxon>
        <taxon>Chryseobacterium group</taxon>
        <taxon>Chryseobacterium</taxon>
    </lineage>
</organism>
<dbReference type="PROSITE" id="PS51257">
    <property type="entry name" value="PROKAR_LIPOPROTEIN"/>
    <property type="match status" value="1"/>
</dbReference>
<gene>
    <name evidence="2" type="ORF">PFY12_12870</name>
</gene>
<evidence type="ECO:0000313" key="2">
    <source>
        <dbReference type="EMBL" id="WBV59927.1"/>
    </source>
</evidence>
<dbReference type="EMBL" id="CP115859">
    <property type="protein sequence ID" value="WBV59927.1"/>
    <property type="molecule type" value="Genomic_DNA"/>
</dbReference>
<evidence type="ECO:0000256" key="1">
    <source>
        <dbReference type="SAM" id="SignalP"/>
    </source>
</evidence>
<keyword evidence="3" id="KW-1185">Reference proteome</keyword>